<dbReference type="InterPro" id="IPR006363">
    <property type="entry name" value="Cbl_synth_CobJ/CibH_dom"/>
</dbReference>
<feature type="domain" description="Tetrapyrrole methylase" evidence="7">
    <location>
        <begin position="5"/>
        <end position="224"/>
    </location>
</feature>
<protein>
    <submittedName>
        <fullName evidence="8">Precorrin-2 C(20)-methyltransferase</fullName>
        <ecNumber evidence="8">2.1.1.130</ecNumber>
    </submittedName>
</protein>
<evidence type="ECO:0000259" key="7">
    <source>
        <dbReference type="Pfam" id="PF00590"/>
    </source>
</evidence>
<dbReference type="InterPro" id="IPR012382">
    <property type="entry name" value="CobI/CbiL"/>
</dbReference>
<evidence type="ECO:0000256" key="3">
    <source>
        <dbReference type="ARBA" id="ARBA00022573"/>
    </source>
</evidence>
<dbReference type="InterPro" id="IPR051810">
    <property type="entry name" value="Precorrin_MeTrfase"/>
</dbReference>
<evidence type="ECO:0000256" key="2">
    <source>
        <dbReference type="ARBA" id="ARBA00005879"/>
    </source>
</evidence>
<dbReference type="InterPro" id="IPR014776">
    <property type="entry name" value="4pyrrole_Mease_sub2"/>
</dbReference>
<dbReference type="UniPathway" id="UPA00148"/>
<keyword evidence="5 8" id="KW-0808">Transferase</keyword>
<dbReference type="InterPro" id="IPR006364">
    <property type="entry name" value="CobI/CbiL/CobIJ_dom"/>
</dbReference>
<dbReference type="OrthoDB" id="9804789at2"/>
<dbReference type="InterPro" id="IPR000878">
    <property type="entry name" value="4pyrrol_Mease"/>
</dbReference>
<comment type="similarity">
    <text evidence="2">Belongs to the precorrin methyltransferase family.</text>
</comment>
<dbReference type="Gene3D" id="3.40.1010.10">
    <property type="entry name" value="Cobalt-precorrin-4 Transmethylase, Domain 1"/>
    <property type="match status" value="2"/>
</dbReference>
<dbReference type="PANTHER" id="PTHR47036">
    <property type="entry name" value="COBALT-FACTOR III C(17)-METHYLTRANSFERASE-RELATED"/>
    <property type="match status" value="1"/>
</dbReference>
<evidence type="ECO:0000256" key="1">
    <source>
        <dbReference type="ARBA" id="ARBA00004953"/>
    </source>
</evidence>
<dbReference type="NCBIfam" id="NF004647">
    <property type="entry name" value="PRK05990.1"/>
    <property type="match status" value="1"/>
</dbReference>
<dbReference type="EC" id="2.1.1.130" evidence="8"/>
<dbReference type="NCBIfam" id="TIGR01467">
    <property type="entry name" value="cobI_cbiL"/>
    <property type="match status" value="1"/>
</dbReference>
<keyword evidence="6" id="KW-0949">S-adenosyl-L-methionine</keyword>
<name>A0A5B8U1U4_9ACTN</name>
<dbReference type="RefSeq" id="WP_146916950.1">
    <property type="nucleotide sequence ID" value="NZ_CP042430.1"/>
</dbReference>
<accession>A0A5B8U1U4</accession>
<proteinExistence type="inferred from homology"/>
<reference evidence="8 9" key="1">
    <citation type="journal article" date="2018" name="J. Microbiol.">
        <title>Baekduia soli gen. nov., sp. nov., a novel bacterium isolated from the soil of Baekdu Mountain and proposal of a novel family name, Baekduiaceae fam. nov.</title>
        <authorList>
            <person name="An D.S."/>
            <person name="Siddiqi M.Z."/>
            <person name="Kim K.H."/>
            <person name="Yu H.S."/>
            <person name="Im W.T."/>
        </authorList>
    </citation>
    <scope>NUCLEOTIDE SEQUENCE [LARGE SCALE GENOMIC DNA]</scope>
    <source>
        <strain evidence="8 9">BR7-21</strain>
    </source>
</reference>
<dbReference type="NCBIfam" id="TIGR01466">
    <property type="entry name" value="cobJ_cbiH"/>
    <property type="match status" value="1"/>
</dbReference>
<feature type="domain" description="Tetrapyrrole methylase" evidence="7">
    <location>
        <begin position="257"/>
        <end position="465"/>
    </location>
</feature>
<evidence type="ECO:0000256" key="6">
    <source>
        <dbReference type="ARBA" id="ARBA00022691"/>
    </source>
</evidence>
<dbReference type="CDD" id="cd11645">
    <property type="entry name" value="Precorrin_2_C20_MT"/>
    <property type="match status" value="1"/>
</dbReference>
<dbReference type="SUPFAM" id="SSF53790">
    <property type="entry name" value="Tetrapyrrole methylase"/>
    <property type="match status" value="2"/>
</dbReference>
<dbReference type="CDD" id="cd11646">
    <property type="entry name" value="Precorrin_3B_C17_MT"/>
    <property type="match status" value="1"/>
</dbReference>
<dbReference type="PANTHER" id="PTHR47036:SF1">
    <property type="entry name" value="COBALT-FACTOR III C(17)-METHYLTRANSFERASE-RELATED"/>
    <property type="match status" value="1"/>
</dbReference>
<comment type="pathway">
    <text evidence="1">Cofactor biosynthesis; adenosylcobalamin biosynthesis.</text>
</comment>
<dbReference type="Proteomes" id="UP000321805">
    <property type="component" value="Chromosome"/>
</dbReference>
<evidence type="ECO:0000256" key="4">
    <source>
        <dbReference type="ARBA" id="ARBA00022603"/>
    </source>
</evidence>
<evidence type="ECO:0000313" key="9">
    <source>
        <dbReference type="Proteomes" id="UP000321805"/>
    </source>
</evidence>
<dbReference type="EMBL" id="CP042430">
    <property type="protein sequence ID" value="QEC47034.1"/>
    <property type="molecule type" value="Genomic_DNA"/>
</dbReference>
<dbReference type="Pfam" id="PF00590">
    <property type="entry name" value="TP_methylase"/>
    <property type="match status" value="2"/>
</dbReference>
<dbReference type="Gene3D" id="3.30.950.10">
    <property type="entry name" value="Methyltransferase, Cobalt-precorrin-4 Transmethylase, Domain 2"/>
    <property type="match status" value="2"/>
</dbReference>
<keyword evidence="3" id="KW-0169">Cobalamin biosynthesis</keyword>
<dbReference type="GO" id="GO:0032259">
    <property type="term" value="P:methylation"/>
    <property type="evidence" value="ECO:0007669"/>
    <property type="project" value="UniProtKB-KW"/>
</dbReference>
<gene>
    <name evidence="8" type="ORF">FSW04_05170</name>
</gene>
<dbReference type="InterPro" id="IPR035996">
    <property type="entry name" value="4pyrrol_Methylase_sf"/>
</dbReference>
<organism evidence="8 9">
    <name type="scientific">Baekduia soli</name>
    <dbReference type="NCBI Taxonomy" id="496014"/>
    <lineage>
        <taxon>Bacteria</taxon>
        <taxon>Bacillati</taxon>
        <taxon>Actinomycetota</taxon>
        <taxon>Thermoleophilia</taxon>
        <taxon>Solirubrobacterales</taxon>
        <taxon>Baekduiaceae</taxon>
        <taxon>Baekduia</taxon>
    </lineage>
</organism>
<dbReference type="GO" id="GO:0030788">
    <property type="term" value="F:precorrin-2 C20-methyltransferase activity"/>
    <property type="evidence" value="ECO:0007669"/>
    <property type="project" value="UniProtKB-EC"/>
</dbReference>
<dbReference type="GO" id="GO:0009236">
    <property type="term" value="P:cobalamin biosynthetic process"/>
    <property type="evidence" value="ECO:0007669"/>
    <property type="project" value="UniProtKB-UniPathway"/>
</dbReference>
<dbReference type="AlphaFoldDB" id="A0A5B8U1U4"/>
<keyword evidence="4 8" id="KW-0489">Methyltransferase</keyword>
<evidence type="ECO:0000256" key="5">
    <source>
        <dbReference type="ARBA" id="ARBA00022679"/>
    </source>
</evidence>
<evidence type="ECO:0000313" key="8">
    <source>
        <dbReference type="EMBL" id="QEC47034.1"/>
    </source>
</evidence>
<keyword evidence="9" id="KW-1185">Reference proteome</keyword>
<dbReference type="KEGG" id="bsol:FSW04_05170"/>
<dbReference type="InterPro" id="IPR014777">
    <property type="entry name" value="4pyrrole_Mease_sub1"/>
</dbReference>
<sequence length="505" mass="53491">MTAGRLYGVGVGPGDPELVTLKAQRLIAAADVIAYPVAKRTTSPTTSRGVARTIADPHLREGVLEVKLVYPMTIEPADHPGGYEAAIAEYYDRSAAELAEHLDAGRDVVVLCEGDPFFYGSYMYVHERLAHRYETEVVPGVTSFSAAAAAAGVPLVKRDDVLTIIPATLSRDELAQRLRDSDAAVIMKLGRTFPGLVEAARDADVTDRAIYVERASSAVQRVVPLADVDPESVPYMSLVLVPGTWGTEPAVMAAGSVAVVGLGPAGPQWLTPEARAELAAADVVVGYKTYVDRIPARAGQRRFATDNRVEADRARHALELAADGSRVAVVSSGDPGIFAMASAVLEQLEAADGALGHVDVRVVPGLSAMQAAAARVGAPLGHDFAVVSLSDILKPWPVIEQRLDAAGAGDLVLALYNPASRTRRDQLVRALDVLRRHRTSETPVVIARAVGSPEEVVTITTLGAVDVHLVDMRTLLIVGSSTTRVIAACNGHAAKVYTPRSYPET</sequence>